<feature type="compositionally biased region" description="Low complexity" evidence="2">
    <location>
        <begin position="161"/>
        <end position="189"/>
    </location>
</feature>
<accession>A0A251R7P5</accession>
<feature type="region of interest" description="Disordered" evidence="2">
    <location>
        <begin position="1"/>
        <end position="60"/>
    </location>
</feature>
<feature type="domain" description="FF" evidence="4">
    <location>
        <begin position="659"/>
        <end position="714"/>
    </location>
</feature>
<keyword evidence="6" id="KW-1185">Reference proteome</keyword>
<dbReference type="CDD" id="cd00201">
    <property type="entry name" value="WW"/>
    <property type="match status" value="2"/>
</dbReference>
<feature type="region of interest" description="Disordered" evidence="2">
    <location>
        <begin position="803"/>
        <end position="825"/>
    </location>
</feature>
<sequence length="947" mass="102321">MASPAWLPQEVKPSVSQSPVSVSPAGGASTQTSASLASSVGLHTSNSSGGSTTDSIQEPLQAKFSNAPSFAVPASSFSYGVPPNANISFGASQQSSPGSAIQSNPPASPRVQPPVPGLSSSASPSFSYNIPKSGFSFPNNQQFQSGMNIPPAVAQETGNVSLSSTSSHSGSLPAPTSSSSTMNLSSAPNMGTTTSWVPTGPSFNLTSGMPGTPGTPGPPGIAHPVQISFNPTAPSAPIDSSSVALRPSMQIAPVASSAVQPQVGAPYLSLSSMGAPPQGVWLQSPQIGGFPRPPFLPYPAAFPGPFPLPAHVMPLPSVPLPDSQPPGVIPVGNTAAISSPSAASGHQLAGSSGIQIELPHPGIGNENRASVNEQLDAWTAHKTETGVVYYYNALTGESTYDKPPGFKEEPDKVSMQPTPVSTVNLSGTDWVLVTTSDGKKFYHNGKTKVSSWQIPNEVIELRKKQDADVPKEHPVSIPINNVMTEKGSAPISLTAPAINTGGREAMAFKPSAVQGTSSALDLIKKKLQDSGAPVTSSPVPAPSESNGSRGVESTPKGQQSDNSKDKLKDINGDGNLSDSSSDSEDADSGPTKEECITQFKEMLKERGVAPFSKWEKELPKIVFDPRFKAIPSHSARRSLFEHYVKTRAEEERKEKRAAQKAAIEGFKQLLDEASEDIDHKTDYQSFRKKWANDPRFEALDRKDREHLLNERVLPLKRAAEEKAQAVRAAAATSFKSMLQEKGDITVSSRWSREKLRERERELRKRKEREEQETERVRLKVRRKEAVATFQALLVETIKDPQASWTGSKPKLEKDPQRRAANPDLEPSDMEKLFREHIKRLNERCAHEFRALLAEVLTAEAASQETEDGKTVLNSWSTAKRLLKPDPRYNKMARKEREVLWRRFSEEMLRKQKSALDHKEDRKTDAKSRSSVDSGRVPFGSRGTHDRR</sequence>
<feature type="compositionally biased region" description="Polar residues" evidence="2">
    <location>
        <begin position="190"/>
        <end position="207"/>
    </location>
</feature>
<feature type="domain" description="WW" evidence="3">
    <location>
        <begin position="372"/>
        <end position="405"/>
    </location>
</feature>
<gene>
    <name evidence="5" type="ORF">PRUPE_1G345100</name>
</gene>
<name>A0A251R7P5_PRUPE</name>
<feature type="region of interest" description="Disordered" evidence="2">
    <location>
        <begin position="527"/>
        <end position="597"/>
    </location>
</feature>
<evidence type="ECO:0000313" key="5">
    <source>
        <dbReference type="EMBL" id="ONI32027.1"/>
    </source>
</evidence>
<feature type="compositionally biased region" description="Pro residues" evidence="2">
    <location>
        <begin position="106"/>
        <end position="116"/>
    </location>
</feature>
<reference evidence="5 6" key="1">
    <citation type="journal article" date="2013" name="Nat. Genet.">
        <title>The high-quality draft genome of peach (Prunus persica) identifies unique patterns of genetic diversity, domestication and genome evolution.</title>
        <authorList>
            <consortium name="International Peach Genome Initiative"/>
            <person name="Verde I."/>
            <person name="Abbott A.G."/>
            <person name="Scalabrin S."/>
            <person name="Jung S."/>
            <person name="Shu S."/>
            <person name="Marroni F."/>
            <person name="Zhebentyayeva T."/>
            <person name="Dettori M.T."/>
            <person name="Grimwood J."/>
            <person name="Cattonaro F."/>
            <person name="Zuccolo A."/>
            <person name="Rossini L."/>
            <person name="Jenkins J."/>
            <person name="Vendramin E."/>
            <person name="Meisel L.A."/>
            <person name="Decroocq V."/>
            <person name="Sosinski B."/>
            <person name="Prochnik S."/>
            <person name="Mitros T."/>
            <person name="Policriti A."/>
            <person name="Cipriani G."/>
            <person name="Dondini L."/>
            <person name="Ficklin S."/>
            <person name="Goodstein D.M."/>
            <person name="Xuan P."/>
            <person name="Del Fabbro C."/>
            <person name="Aramini V."/>
            <person name="Copetti D."/>
            <person name="Gonzalez S."/>
            <person name="Horner D.S."/>
            <person name="Falchi R."/>
            <person name="Lucas S."/>
            <person name="Mica E."/>
            <person name="Maldonado J."/>
            <person name="Lazzari B."/>
            <person name="Bielenberg D."/>
            <person name="Pirona R."/>
            <person name="Miculan M."/>
            <person name="Barakat A."/>
            <person name="Testolin R."/>
            <person name="Stella A."/>
            <person name="Tartarini S."/>
            <person name="Tonutti P."/>
            <person name="Arus P."/>
            <person name="Orellana A."/>
            <person name="Wells C."/>
            <person name="Main D."/>
            <person name="Vizzotto G."/>
            <person name="Silva H."/>
            <person name="Salamini F."/>
            <person name="Schmutz J."/>
            <person name="Morgante M."/>
            <person name="Rokhsar D.S."/>
        </authorList>
    </citation>
    <scope>NUCLEOTIDE SEQUENCE [LARGE SCALE GENOMIC DNA]</scope>
    <source>
        <strain evidence="6">cv. Nemared</strain>
    </source>
</reference>
<evidence type="ECO:0000259" key="3">
    <source>
        <dbReference type="PROSITE" id="PS50020"/>
    </source>
</evidence>
<organism evidence="5 6">
    <name type="scientific">Prunus persica</name>
    <name type="common">Peach</name>
    <name type="synonym">Amygdalus persica</name>
    <dbReference type="NCBI Taxonomy" id="3760"/>
    <lineage>
        <taxon>Eukaryota</taxon>
        <taxon>Viridiplantae</taxon>
        <taxon>Streptophyta</taxon>
        <taxon>Embryophyta</taxon>
        <taxon>Tracheophyta</taxon>
        <taxon>Spermatophyta</taxon>
        <taxon>Magnoliopsida</taxon>
        <taxon>eudicotyledons</taxon>
        <taxon>Gunneridae</taxon>
        <taxon>Pentapetalae</taxon>
        <taxon>rosids</taxon>
        <taxon>fabids</taxon>
        <taxon>Rosales</taxon>
        <taxon>Rosaceae</taxon>
        <taxon>Amygdaloideae</taxon>
        <taxon>Amygdaleae</taxon>
        <taxon>Prunus</taxon>
    </lineage>
</organism>
<evidence type="ECO:0000259" key="4">
    <source>
        <dbReference type="PROSITE" id="PS51676"/>
    </source>
</evidence>
<dbReference type="Gene3D" id="1.10.10.440">
    <property type="entry name" value="FF domain"/>
    <property type="match status" value="4"/>
</dbReference>
<evidence type="ECO:0000256" key="2">
    <source>
        <dbReference type="SAM" id="MobiDB-lite"/>
    </source>
</evidence>
<feature type="compositionally biased region" description="Basic and acidic residues" evidence="2">
    <location>
        <begin position="562"/>
        <end position="571"/>
    </location>
</feature>
<feature type="region of interest" description="Disordered" evidence="2">
    <location>
        <begin position="88"/>
        <end position="123"/>
    </location>
</feature>
<dbReference type="SMART" id="SM00456">
    <property type="entry name" value="WW"/>
    <property type="match status" value="2"/>
</dbReference>
<dbReference type="PANTHER" id="PTHR15377:SF3">
    <property type="entry name" value="WW DOMAIN-CONTAINING PROTEIN"/>
    <property type="match status" value="1"/>
</dbReference>
<dbReference type="PANTHER" id="PTHR15377">
    <property type="entry name" value="TRANSCRIPTION ELONGATION REGULATOR 1"/>
    <property type="match status" value="1"/>
</dbReference>
<dbReference type="SUPFAM" id="SSF81698">
    <property type="entry name" value="FF domain"/>
    <property type="match status" value="4"/>
</dbReference>
<dbReference type="Gramene" id="ONI32027">
    <property type="protein sequence ID" value="ONI32027"/>
    <property type="gene ID" value="PRUPE_1G345100"/>
</dbReference>
<feature type="compositionally biased region" description="Polar residues" evidence="2">
    <location>
        <begin position="88"/>
        <end position="104"/>
    </location>
</feature>
<dbReference type="InterPro" id="IPR002713">
    <property type="entry name" value="FF_domain"/>
</dbReference>
<dbReference type="EMBL" id="CM007651">
    <property type="protein sequence ID" value="ONI32027.1"/>
    <property type="molecule type" value="Genomic_DNA"/>
</dbReference>
<dbReference type="InterPro" id="IPR036020">
    <property type="entry name" value="WW_dom_sf"/>
</dbReference>
<dbReference type="SUPFAM" id="SSF51045">
    <property type="entry name" value="WW domain"/>
    <property type="match status" value="2"/>
</dbReference>
<dbReference type="Gene3D" id="2.20.70.10">
    <property type="match status" value="2"/>
</dbReference>
<evidence type="ECO:0000256" key="1">
    <source>
        <dbReference type="ARBA" id="ARBA00022737"/>
    </source>
</evidence>
<dbReference type="Proteomes" id="UP000006882">
    <property type="component" value="Chromosome G1"/>
</dbReference>
<feature type="domain" description="FF" evidence="4">
    <location>
        <begin position="782"/>
        <end position="839"/>
    </location>
</feature>
<dbReference type="AlphaFoldDB" id="A0A251R7P5"/>
<dbReference type="Pfam" id="PF00397">
    <property type="entry name" value="WW"/>
    <property type="match status" value="1"/>
</dbReference>
<evidence type="ECO:0008006" key="7">
    <source>
        <dbReference type="Google" id="ProtNLM"/>
    </source>
</evidence>
<dbReference type="GO" id="GO:0070063">
    <property type="term" value="F:RNA polymerase binding"/>
    <property type="evidence" value="ECO:0007669"/>
    <property type="project" value="InterPro"/>
</dbReference>
<dbReference type="InterPro" id="IPR001202">
    <property type="entry name" value="WW_dom"/>
</dbReference>
<protein>
    <recommendedName>
        <fullName evidence="7">WW domain-containing protein</fullName>
    </recommendedName>
</protein>
<dbReference type="FunFam" id="1.10.10.440:FF:000020">
    <property type="entry name" value="Pre-mRNA-processing protein 40C"/>
    <property type="match status" value="1"/>
</dbReference>
<dbReference type="FunFam" id="1.10.10.440:FF:000028">
    <property type="entry name" value="Pre-mRNA-processing protein 40C"/>
    <property type="match status" value="1"/>
</dbReference>
<dbReference type="InterPro" id="IPR045148">
    <property type="entry name" value="TCRG1-like"/>
</dbReference>
<dbReference type="FunFam" id="1.10.10.440:FF:000031">
    <property type="entry name" value="Pre-mRNA-processing protein 40C isoform C"/>
    <property type="match status" value="1"/>
</dbReference>
<evidence type="ECO:0000313" key="6">
    <source>
        <dbReference type="Proteomes" id="UP000006882"/>
    </source>
</evidence>
<dbReference type="Pfam" id="PF01846">
    <property type="entry name" value="FF"/>
    <property type="match status" value="3"/>
</dbReference>
<feature type="compositionally biased region" description="Basic and acidic residues" evidence="2">
    <location>
        <begin position="750"/>
        <end position="773"/>
    </location>
</feature>
<dbReference type="FunFam" id="1.10.10.440:FF:000021">
    <property type="entry name" value="pre-mRNA-processing protein 40C isoform X1"/>
    <property type="match status" value="1"/>
</dbReference>
<keyword evidence="1" id="KW-0677">Repeat</keyword>
<feature type="compositionally biased region" description="Basic and acidic residues" evidence="2">
    <location>
        <begin position="911"/>
        <end position="929"/>
    </location>
</feature>
<feature type="domain" description="WW" evidence="3">
    <location>
        <begin position="430"/>
        <end position="457"/>
    </location>
</feature>
<feature type="compositionally biased region" description="Low complexity" evidence="2">
    <location>
        <begin position="8"/>
        <end position="55"/>
    </location>
</feature>
<dbReference type="InterPro" id="IPR036517">
    <property type="entry name" value="FF_domain_sf"/>
</dbReference>
<dbReference type="PROSITE" id="PS50020">
    <property type="entry name" value="WW_DOMAIN_2"/>
    <property type="match status" value="2"/>
</dbReference>
<feature type="region of interest" description="Disordered" evidence="2">
    <location>
        <begin position="749"/>
        <end position="773"/>
    </location>
</feature>
<dbReference type="PROSITE" id="PS01159">
    <property type="entry name" value="WW_DOMAIN_1"/>
    <property type="match status" value="2"/>
</dbReference>
<feature type="domain" description="FF" evidence="4">
    <location>
        <begin position="592"/>
        <end position="646"/>
    </location>
</feature>
<feature type="region of interest" description="Disordered" evidence="2">
    <location>
        <begin position="911"/>
        <end position="947"/>
    </location>
</feature>
<dbReference type="SMART" id="SM00441">
    <property type="entry name" value="FF"/>
    <property type="match status" value="4"/>
</dbReference>
<dbReference type="PROSITE" id="PS51676">
    <property type="entry name" value="FF"/>
    <property type="match status" value="3"/>
</dbReference>
<feature type="region of interest" description="Disordered" evidence="2">
    <location>
        <begin position="157"/>
        <end position="234"/>
    </location>
</feature>
<proteinExistence type="predicted"/>